<dbReference type="InParanoid" id="G3AE86"/>
<keyword evidence="5" id="KW-1185">Reference proteome</keyword>
<keyword evidence="3" id="KW-0472">Membrane</keyword>
<feature type="transmembrane region" description="Helical" evidence="3">
    <location>
        <begin position="12"/>
        <end position="38"/>
    </location>
</feature>
<reference evidence="4 5" key="1">
    <citation type="journal article" date="2011" name="Proc. Natl. Acad. Sci. U.S.A.">
        <title>Comparative genomics of xylose-fermenting fungi for enhanced biofuel production.</title>
        <authorList>
            <person name="Wohlbach D.J."/>
            <person name="Kuo A."/>
            <person name="Sato T.K."/>
            <person name="Potts K.M."/>
            <person name="Salamov A.A."/>
            <person name="LaButti K.M."/>
            <person name="Sun H."/>
            <person name="Clum A."/>
            <person name="Pangilinan J.L."/>
            <person name="Lindquist E.A."/>
            <person name="Lucas S."/>
            <person name="Lapidus A."/>
            <person name="Jin M."/>
            <person name="Gunawan C."/>
            <person name="Balan V."/>
            <person name="Dale B.E."/>
            <person name="Jeffries T.W."/>
            <person name="Zinkel R."/>
            <person name="Barry K.W."/>
            <person name="Grigoriev I.V."/>
            <person name="Gasch A.P."/>
        </authorList>
    </citation>
    <scope>NUCLEOTIDE SEQUENCE [LARGE SCALE GENOMIC DNA]</scope>
    <source>
        <strain evidence="5">NRRL Y-27907 / 11-Y1</strain>
    </source>
</reference>
<proteinExistence type="predicted"/>
<dbReference type="Proteomes" id="UP000000709">
    <property type="component" value="Unassembled WGS sequence"/>
</dbReference>
<dbReference type="STRING" id="619300.G3AE86"/>
<gene>
    <name evidence="4" type="ORF">SPAPADRAFT_58834</name>
</gene>
<name>G3AE86_SPAPN</name>
<dbReference type="GO" id="GO:0031204">
    <property type="term" value="P:post-translational protein targeting to membrane, translocation"/>
    <property type="evidence" value="ECO:0007669"/>
    <property type="project" value="InterPro"/>
</dbReference>
<feature type="compositionally biased region" description="Basic residues" evidence="2">
    <location>
        <begin position="253"/>
        <end position="264"/>
    </location>
</feature>
<evidence type="ECO:0000256" key="2">
    <source>
        <dbReference type="SAM" id="MobiDB-lite"/>
    </source>
</evidence>
<dbReference type="EMBL" id="GL996499">
    <property type="protein sequence ID" value="EGW35620.1"/>
    <property type="molecule type" value="Genomic_DNA"/>
</dbReference>
<keyword evidence="1" id="KW-0175">Coiled coil</keyword>
<dbReference type="InterPro" id="IPR018624">
    <property type="entry name" value="Sec66"/>
</dbReference>
<dbReference type="AlphaFoldDB" id="G3AE86"/>
<evidence type="ECO:0000313" key="4">
    <source>
        <dbReference type="EMBL" id="EGW35620.1"/>
    </source>
</evidence>
<feature type="region of interest" description="Disordered" evidence="2">
    <location>
        <begin position="197"/>
        <end position="264"/>
    </location>
</feature>
<dbReference type="OMA" id="DYWQRYQ"/>
<feature type="coiled-coil region" evidence="1">
    <location>
        <begin position="124"/>
        <end position="186"/>
    </location>
</feature>
<dbReference type="eggNOG" id="KOG4699">
    <property type="taxonomic scope" value="Eukaryota"/>
</dbReference>
<dbReference type="RefSeq" id="XP_007373032.1">
    <property type="nucleotide sequence ID" value="XM_007372970.1"/>
</dbReference>
<evidence type="ECO:0000313" key="5">
    <source>
        <dbReference type="Proteomes" id="UP000000709"/>
    </source>
</evidence>
<evidence type="ECO:0008006" key="6">
    <source>
        <dbReference type="Google" id="ProtNLM"/>
    </source>
</evidence>
<keyword evidence="3" id="KW-1133">Transmembrane helix</keyword>
<accession>G3AE86</accession>
<dbReference type="OrthoDB" id="73168at2759"/>
<keyword evidence="3" id="KW-0812">Transmembrane</keyword>
<dbReference type="HOGENOM" id="CLU_066294_1_0_1"/>
<feature type="compositionally biased region" description="Basic and acidic residues" evidence="2">
    <location>
        <begin position="212"/>
        <end position="226"/>
    </location>
</feature>
<sequence length="264" mass="30749">MAEETAIPEPEIIKISVFTPLIYVGVVLSVFVAFSIIYRRRRLNTLRQTEPLFKENYNAILYQNLKEQYHNQNIPKDQRPHEKVLKAALLRRAVEAIRRSMKLKECESIFNKLYQNGLIGDEIFKQYEIQLKFQELELKEIVQECESYKKGWVQTFFPVAQEICFNEALRRRLKAMEGREEALAELWQCFVEKTEPAKPKTKKTSPAPAVVNEKETTGENKASVEDTKEEVEEDEESDEEANNETQKTSTGQNKKKKKGKGKKK</sequence>
<organism evidence="5">
    <name type="scientific">Spathaspora passalidarum (strain NRRL Y-27907 / 11-Y1)</name>
    <dbReference type="NCBI Taxonomy" id="619300"/>
    <lineage>
        <taxon>Eukaryota</taxon>
        <taxon>Fungi</taxon>
        <taxon>Dikarya</taxon>
        <taxon>Ascomycota</taxon>
        <taxon>Saccharomycotina</taxon>
        <taxon>Pichiomycetes</taxon>
        <taxon>Debaryomycetaceae</taxon>
        <taxon>Spathaspora</taxon>
    </lineage>
</organism>
<evidence type="ECO:0000256" key="1">
    <source>
        <dbReference type="SAM" id="Coils"/>
    </source>
</evidence>
<protein>
    <recommendedName>
        <fullName evidence="6">Translocation protein SEC66</fullName>
    </recommendedName>
</protein>
<dbReference type="KEGG" id="spaa:SPAPADRAFT_58834"/>
<evidence type="ECO:0000256" key="3">
    <source>
        <dbReference type="SAM" id="Phobius"/>
    </source>
</evidence>
<dbReference type="GeneID" id="18872633"/>
<dbReference type="Pfam" id="PF09802">
    <property type="entry name" value="Sec66"/>
    <property type="match status" value="1"/>
</dbReference>
<dbReference type="FunCoup" id="G3AE86">
    <property type="interactions" value="59"/>
</dbReference>
<dbReference type="GO" id="GO:0031207">
    <property type="term" value="C:Sec62/Sec63 complex"/>
    <property type="evidence" value="ECO:0007669"/>
    <property type="project" value="InterPro"/>
</dbReference>
<dbReference type="PANTHER" id="PTHR28229">
    <property type="entry name" value="TRANSLOCATION PROTEIN SEC66"/>
    <property type="match status" value="1"/>
</dbReference>
<feature type="compositionally biased region" description="Acidic residues" evidence="2">
    <location>
        <begin position="227"/>
        <end position="242"/>
    </location>
</feature>
<dbReference type="PANTHER" id="PTHR28229:SF1">
    <property type="entry name" value="TRANSLOCATION PROTEIN SEC66"/>
    <property type="match status" value="1"/>
</dbReference>